<evidence type="ECO:0000256" key="2">
    <source>
        <dbReference type="ARBA" id="ARBA00023239"/>
    </source>
</evidence>
<dbReference type="PANTHER" id="PTHR12935:SF0">
    <property type="entry name" value="GAMMA-GLUTAMYLCYCLOTRANSFERASE"/>
    <property type="match status" value="1"/>
</dbReference>
<name>A0A7S2RCI9_9STRA</name>
<sequence>MATNGYVWRFGYGSNIGLDTLKEKKNLNPSKYFVGTIQGYQLFFMKGLDYVEPGWAAVRPTSDPHMELHGSAFLIPEDEAQGLDQQEAGYTVTPCRFTSYDGEVTENVGVYVPKNVDKKEEGTPSLRYLGLLRNGARQGGLSKEWIHQLDSVEHYITPSDVRAQTRQWITDFHNDPDRNDVLWSAETLAKHDGTNLEKYPIHSSVMEYIVKVDPDMWIFPSWKGHNITRRNLLQFNGKSIDKNDIRFNERGYRPLPKLSKCSDEEKEYLMQNMERLLHQGATIVARLEPFLDDQKGEDTV</sequence>
<organism evidence="5">
    <name type="scientific">Eucampia antarctica</name>
    <dbReference type="NCBI Taxonomy" id="49252"/>
    <lineage>
        <taxon>Eukaryota</taxon>
        <taxon>Sar</taxon>
        <taxon>Stramenopiles</taxon>
        <taxon>Ochrophyta</taxon>
        <taxon>Bacillariophyta</taxon>
        <taxon>Mediophyceae</taxon>
        <taxon>Biddulphiophycidae</taxon>
        <taxon>Hemiaulales</taxon>
        <taxon>Hemiaulaceae</taxon>
        <taxon>Eucampia</taxon>
    </lineage>
</organism>
<accession>A0A7S2RCI9</accession>
<dbReference type="Gene3D" id="3.10.490.10">
    <property type="entry name" value="Gamma-glutamyl cyclotransferase-like"/>
    <property type="match status" value="1"/>
</dbReference>
<gene>
    <name evidence="5" type="ORF">EANT1437_LOCUS5816</name>
</gene>
<proteinExistence type="predicted"/>
<dbReference type="GO" id="GO:0003839">
    <property type="term" value="F:gamma-glutamylcyclotransferase activity"/>
    <property type="evidence" value="ECO:0007669"/>
    <property type="project" value="UniProtKB-EC"/>
</dbReference>
<dbReference type="EMBL" id="HBHI01011336">
    <property type="protein sequence ID" value="CAD9666876.1"/>
    <property type="molecule type" value="Transcribed_RNA"/>
</dbReference>
<keyword evidence="2" id="KW-0456">Lyase</keyword>
<dbReference type="InterPro" id="IPR017939">
    <property type="entry name" value="G-Glutamylcylcotransferase"/>
</dbReference>
<dbReference type="PANTHER" id="PTHR12935">
    <property type="entry name" value="GAMMA-GLUTAMYLCYCLOTRANSFERASE"/>
    <property type="match status" value="1"/>
</dbReference>
<reference evidence="5" key="1">
    <citation type="submission" date="2021-01" db="EMBL/GenBank/DDBJ databases">
        <authorList>
            <person name="Corre E."/>
            <person name="Pelletier E."/>
            <person name="Niang G."/>
            <person name="Scheremetjew M."/>
            <person name="Finn R."/>
            <person name="Kale V."/>
            <person name="Holt S."/>
            <person name="Cochrane G."/>
            <person name="Meng A."/>
            <person name="Brown T."/>
            <person name="Cohen L."/>
        </authorList>
    </citation>
    <scope>NUCLEOTIDE SEQUENCE</scope>
    <source>
        <strain evidence="5">CCMP1452</strain>
    </source>
</reference>
<evidence type="ECO:0000313" key="5">
    <source>
        <dbReference type="EMBL" id="CAD9666876.1"/>
    </source>
</evidence>
<dbReference type="EC" id="4.3.2.9" evidence="1"/>
<feature type="active site" description="Proton acceptor" evidence="3">
    <location>
        <position position="87"/>
    </location>
</feature>
<dbReference type="AlphaFoldDB" id="A0A7S2RCI9"/>
<protein>
    <recommendedName>
        <fullName evidence="1">gamma-glutamylcyclotransferase</fullName>
        <ecNumber evidence="1">4.3.2.9</ecNumber>
    </recommendedName>
</protein>
<evidence type="ECO:0000256" key="1">
    <source>
        <dbReference type="ARBA" id="ARBA00012346"/>
    </source>
</evidence>
<evidence type="ECO:0000256" key="3">
    <source>
        <dbReference type="PIRSR" id="PIRSR617939-1"/>
    </source>
</evidence>
<feature type="binding site" evidence="4">
    <location>
        <position position="128"/>
    </location>
    <ligand>
        <name>substrate</name>
    </ligand>
</feature>
<evidence type="ECO:0000256" key="4">
    <source>
        <dbReference type="PIRSR" id="PIRSR617939-2"/>
    </source>
</evidence>